<name>A0A811QIZ7_9POAL</name>
<evidence type="ECO:0000313" key="5">
    <source>
        <dbReference type="Proteomes" id="UP000604825"/>
    </source>
</evidence>
<dbReference type="Pfam" id="PF13968">
    <property type="entry name" value="DUF4220"/>
    <property type="match status" value="1"/>
</dbReference>
<feature type="compositionally biased region" description="Low complexity" evidence="1">
    <location>
        <begin position="711"/>
        <end position="724"/>
    </location>
</feature>
<evidence type="ECO:0000259" key="3">
    <source>
        <dbReference type="Pfam" id="PF13968"/>
    </source>
</evidence>
<feature type="transmembrane region" description="Helical" evidence="2">
    <location>
        <begin position="399"/>
        <end position="424"/>
    </location>
</feature>
<dbReference type="EMBL" id="CAJGYO010000010">
    <property type="protein sequence ID" value="CAD6256153.1"/>
    <property type="molecule type" value="Genomic_DNA"/>
</dbReference>
<keyword evidence="5" id="KW-1185">Reference proteome</keyword>
<keyword evidence="2" id="KW-0472">Membrane</keyword>
<protein>
    <recommendedName>
        <fullName evidence="3">DUF4220 domain-containing protein</fullName>
    </recommendedName>
</protein>
<feature type="transmembrane region" description="Helical" evidence="2">
    <location>
        <begin position="32"/>
        <end position="49"/>
    </location>
</feature>
<feature type="transmembrane region" description="Helical" evidence="2">
    <location>
        <begin position="352"/>
        <end position="379"/>
    </location>
</feature>
<keyword evidence="2" id="KW-0812">Transmembrane</keyword>
<dbReference type="OrthoDB" id="600690at2759"/>
<dbReference type="AlphaFoldDB" id="A0A811QIZ7"/>
<evidence type="ECO:0000256" key="1">
    <source>
        <dbReference type="SAM" id="MobiDB-lite"/>
    </source>
</evidence>
<dbReference type="Proteomes" id="UP000604825">
    <property type="component" value="Unassembled WGS sequence"/>
</dbReference>
<evidence type="ECO:0000313" key="4">
    <source>
        <dbReference type="EMBL" id="CAD6256153.1"/>
    </source>
</evidence>
<comment type="caution">
    <text evidence="4">The sequence shown here is derived from an EMBL/GenBank/DDBJ whole genome shotgun (WGS) entry which is preliminary data.</text>
</comment>
<proteinExistence type="predicted"/>
<keyword evidence="2" id="KW-1133">Transmembrane helix</keyword>
<feature type="domain" description="DUF4220" evidence="3">
    <location>
        <begin position="70"/>
        <end position="472"/>
    </location>
</feature>
<dbReference type="InterPro" id="IPR007658">
    <property type="entry name" value="DUF594"/>
</dbReference>
<feature type="compositionally biased region" description="Basic and acidic residues" evidence="1">
    <location>
        <begin position="700"/>
        <end position="710"/>
    </location>
</feature>
<feature type="region of interest" description="Disordered" evidence="1">
    <location>
        <begin position="686"/>
        <end position="724"/>
    </location>
</feature>
<reference evidence="4" key="1">
    <citation type="submission" date="2020-10" db="EMBL/GenBank/DDBJ databases">
        <authorList>
            <person name="Han B."/>
            <person name="Lu T."/>
            <person name="Zhao Q."/>
            <person name="Huang X."/>
            <person name="Zhao Y."/>
        </authorList>
    </citation>
    <scope>NUCLEOTIDE SEQUENCE</scope>
</reference>
<gene>
    <name evidence="4" type="ORF">NCGR_LOCUS39669</name>
</gene>
<accession>A0A811QIZ7</accession>
<dbReference type="Pfam" id="PF04578">
    <property type="entry name" value="DUF594"/>
    <property type="match status" value="1"/>
</dbReference>
<sequence length="820" mass="93102">MGSSSAAAVAGTIFSAMKRLFKLDKVTGGASVELWVVITALLLVIRFLIESSGARVYTSKFTTATVQVLSLLNYNMVHYTIGQMQLSAARVNDYFQVWAVLLATLQCSVNVGRPYSRSKQIPLLDIMSSLWAANLLRVQTVSHLKFPLWLIWALNAARVVSYFFSSNKAEAGNEGNTRLVADYMRYEHTLSAGNNGNASSSSSSSSSSTMCGYNYLVHGEDKLSREILQQERKVGSGNYRIQLSPGHKDLITVEKIWVVGGDGGECGLLGKTGDAKNRLKDASLSFALHKLLRRRFYDLPIHEDTVVAARDKKRRLVFEYILENTENYERAFRVTEVELSFLRDTFYNRHAAAIFAGGFPFLRMILSVLLILAIGYIAYPVGHIPQRIDPNDKNRIVHGVFATRFFIAIIIAKELWEIYIYVFAPWTKVQMICMYIQHQCLRRPLVEKFWRLLLWFMPTSKWKRQIRQYNLLISARNILKNTSTVKLRAEVQKAIFDSFKLLQQDEQRLNYLSNAFGSNPNLFSDLQWTRGLETDTHRILLWHIATGVCEIKLTDDARQRQVYWMRSKPLIKESKLSRDLWENYITAVSISNYCAYLLTQRMVPENGLVADRVFDEVRRETKRAIFLQDRHVSLQTIYDKLVEIAASKDKTRRPGEGEAPVEENQQQDGAVGIATEEQMFQADGVIDEDPEEGNNGDNFRVVDEEPHNEEPNNGGPNGDNNGFDNTIIKMASELGVQLIDAYTDEDQEGLWRDLAKFWTGFLLHLAASTRAAKHMTHLPRNGELITHLWALLSHAGYVGNVGHGHQLLDPEDLNDVDPLS</sequence>
<organism evidence="4 5">
    <name type="scientific">Miscanthus lutarioriparius</name>
    <dbReference type="NCBI Taxonomy" id="422564"/>
    <lineage>
        <taxon>Eukaryota</taxon>
        <taxon>Viridiplantae</taxon>
        <taxon>Streptophyta</taxon>
        <taxon>Embryophyta</taxon>
        <taxon>Tracheophyta</taxon>
        <taxon>Spermatophyta</taxon>
        <taxon>Magnoliopsida</taxon>
        <taxon>Liliopsida</taxon>
        <taxon>Poales</taxon>
        <taxon>Poaceae</taxon>
        <taxon>PACMAD clade</taxon>
        <taxon>Panicoideae</taxon>
        <taxon>Andropogonodae</taxon>
        <taxon>Andropogoneae</taxon>
        <taxon>Saccharinae</taxon>
        <taxon>Miscanthus</taxon>
    </lineage>
</organism>
<dbReference type="InterPro" id="IPR025315">
    <property type="entry name" value="DUF4220"/>
</dbReference>
<dbReference type="PANTHER" id="PTHR31325">
    <property type="entry name" value="OS01G0798800 PROTEIN-RELATED"/>
    <property type="match status" value="1"/>
</dbReference>
<evidence type="ECO:0000256" key="2">
    <source>
        <dbReference type="SAM" id="Phobius"/>
    </source>
</evidence>
<feature type="region of interest" description="Disordered" evidence="1">
    <location>
        <begin position="649"/>
        <end position="668"/>
    </location>
</feature>